<evidence type="ECO:0000256" key="2">
    <source>
        <dbReference type="SAM" id="MobiDB-lite"/>
    </source>
</evidence>
<name>A0A224YIG3_9ACAR</name>
<dbReference type="EMBL" id="GFPF01006312">
    <property type="protein sequence ID" value="MAA17458.1"/>
    <property type="molecule type" value="Transcribed_RNA"/>
</dbReference>
<dbReference type="InterPro" id="IPR040391">
    <property type="entry name" value="BEND5"/>
</dbReference>
<evidence type="ECO:0000313" key="3">
    <source>
        <dbReference type="EMBL" id="MAA17458.1"/>
    </source>
</evidence>
<dbReference type="PANTHER" id="PTHR14628">
    <property type="entry name" value="BEN DOMAIN-CONTAINING PROTEIN 5"/>
    <property type="match status" value="1"/>
</dbReference>
<sequence length="430" mass="47980">MFALVKFLKEFDSNRLYVVDSYSILDFHPRNTDDFDNRRVYSVFWVDEDNNENTRAYEAQVLLLAESREELESKKTSKRVPIPKIQMDTNSDDDKPSTSKKHDHKEASQKRKNAQLRAKSNTYSKLLAKHVSDAQKKARGDSCSQPSRRSPSPKKRRCNSDASSSDGDESLVARSELRREVEEKKMWKKRAERLEEQNDILVQQVHSLQRCLESKIFQAEAIQTRGRSMEAEGIRAAQVREENHGRIENSTFARKAAISPEAAAVSSVAATEVMTGTEHDPLMDDDLEVDKPHCITVPEADFVHLPDGSFHLAKGVIISASQAAKVLNNKKATLVCKDTAQAIWGMELLAERSVCGIAAPKARAAGQLAKEPLTPTKVDVVAATVRHWGMIKGEDVSATITNLTKVLSEKIQDARKSTKRLAALSKIVSS</sequence>
<dbReference type="PANTHER" id="PTHR14628:SF1">
    <property type="entry name" value="BEN DOMAIN-CONTAINING PROTEIN 5"/>
    <property type="match status" value="1"/>
</dbReference>
<dbReference type="Gene3D" id="1.10.10.2590">
    <property type="entry name" value="BEN domain"/>
    <property type="match status" value="1"/>
</dbReference>
<feature type="compositionally biased region" description="Basic and acidic residues" evidence="2">
    <location>
        <begin position="130"/>
        <end position="140"/>
    </location>
</feature>
<feature type="coiled-coil region" evidence="1">
    <location>
        <begin position="177"/>
        <end position="211"/>
    </location>
</feature>
<dbReference type="GO" id="GO:0003677">
    <property type="term" value="F:DNA binding"/>
    <property type="evidence" value="ECO:0007669"/>
    <property type="project" value="InterPro"/>
</dbReference>
<evidence type="ECO:0000256" key="1">
    <source>
        <dbReference type="SAM" id="Coils"/>
    </source>
</evidence>
<proteinExistence type="predicted"/>
<feature type="region of interest" description="Disordered" evidence="2">
    <location>
        <begin position="70"/>
        <end position="174"/>
    </location>
</feature>
<organism evidence="3">
    <name type="scientific">Rhipicephalus zambeziensis</name>
    <dbReference type="NCBI Taxonomy" id="60191"/>
    <lineage>
        <taxon>Eukaryota</taxon>
        <taxon>Metazoa</taxon>
        <taxon>Ecdysozoa</taxon>
        <taxon>Arthropoda</taxon>
        <taxon>Chelicerata</taxon>
        <taxon>Arachnida</taxon>
        <taxon>Acari</taxon>
        <taxon>Parasitiformes</taxon>
        <taxon>Ixodida</taxon>
        <taxon>Ixodoidea</taxon>
        <taxon>Ixodidae</taxon>
        <taxon>Rhipicephalinae</taxon>
        <taxon>Rhipicephalus</taxon>
        <taxon>Rhipicephalus</taxon>
    </lineage>
</organism>
<protein>
    <submittedName>
        <fullName evidence="3">BEN domain-containing protein 5</fullName>
    </submittedName>
</protein>
<keyword evidence="1" id="KW-0175">Coiled coil</keyword>
<dbReference type="AlphaFoldDB" id="A0A224YIG3"/>
<accession>A0A224YIG3</accession>
<reference evidence="3" key="1">
    <citation type="journal article" date="2017" name="Parasit. Vectors">
        <title>Sialotranscriptomics of Rhipicephalus zambeziensis reveals intricate expression profiles of secretory proteins and suggests tight temporal transcriptional regulation during blood-feeding.</title>
        <authorList>
            <person name="de Castro M.H."/>
            <person name="de Klerk D."/>
            <person name="Pienaar R."/>
            <person name="Rees D.J.G."/>
            <person name="Mans B.J."/>
        </authorList>
    </citation>
    <scope>NUCLEOTIDE SEQUENCE</scope>
    <source>
        <tissue evidence="3">Salivary glands</tissue>
    </source>
</reference>
<dbReference type="GO" id="GO:0045892">
    <property type="term" value="P:negative regulation of DNA-templated transcription"/>
    <property type="evidence" value="ECO:0007669"/>
    <property type="project" value="InterPro"/>
</dbReference>